<reference evidence="1 2" key="1">
    <citation type="submission" date="2019-03" db="EMBL/GenBank/DDBJ databases">
        <title>Efficiently degradation of phenoxyalkanoic acid herbicides by Cupriavidus oxalaticus strain X32.</title>
        <authorList>
            <person name="Sheng X."/>
        </authorList>
    </citation>
    <scope>NUCLEOTIDE SEQUENCE [LARGE SCALE GENOMIC DNA]</scope>
    <source>
        <strain evidence="1 2">X32</strain>
        <plasmid evidence="1 2">unnamed4</plasmid>
    </source>
</reference>
<dbReference type="Proteomes" id="UP000295294">
    <property type="component" value="Plasmid unnamed4"/>
</dbReference>
<dbReference type="SUPFAM" id="SSF46785">
    <property type="entry name" value="Winged helix' DNA-binding domain"/>
    <property type="match status" value="1"/>
</dbReference>
<organism evidence="1 2">
    <name type="scientific">Cupriavidus oxalaticus</name>
    <dbReference type="NCBI Taxonomy" id="96344"/>
    <lineage>
        <taxon>Bacteria</taxon>
        <taxon>Pseudomonadati</taxon>
        <taxon>Pseudomonadota</taxon>
        <taxon>Betaproteobacteria</taxon>
        <taxon>Burkholderiales</taxon>
        <taxon>Burkholderiaceae</taxon>
        <taxon>Cupriavidus</taxon>
    </lineage>
</organism>
<dbReference type="OrthoDB" id="8964394at2"/>
<dbReference type="KEGG" id="cox:E0W60_35770"/>
<keyword evidence="1" id="KW-0614">Plasmid</keyword>
<protein>
    <recommendedName>
        <fullName evidence="3">FtsK gamma domain-containing protein</fullName>
    </recommendedName>
</protein>
<dbReference type="RefSeq" id="WP_135707532.1">
    <property type="nucleotide sequence ID" value="NZ_CP038639.1"/>
</dbReference>
<name>A0A4P7LUR7_9BURK</name>
<evidence type="ECO:0000313" key="2">
    <source>
        <dbReference type="Proteomes" id="UP000295294"/>
    </source>
</evidence>
<evidence type="ECO:0000313" key="1">
    <source>
        <dbReference type="EMBL" id="QBY56367.1"/>
    </source>
</evidence>
<dbReference type="InterPro" id="IPR036390">
    <property type="entry name" value="WH_DNA-bd_sf"/>
</dbReference>
<dbReference type="AlphaFoldDB" id="A0A4P7LUR7"/>
<gene>
    <name evidence="1" type="ORF">E0W60_35770</name>
</gene>
<evidence type="ECO:0008006" key="3">
    <source>
        <dbReference type="Google" id="ProtNLM"/>
    </source>
</evidence>
<dbReference type="Gene3D" id="1.10.10.10">
    <property type="entry name" value="Winged helix-like DNA-binding domain superfamily/Winged helix DNA-binding domain"/>
    <property type="match status" value="1"/>
</dbReference>
<geneLocation type="plasmid" evidence="1">
    <name>unnamed4</name>
</geneLocation>
<sequence length="123" mass="13205">MHADRIPIADALYGKALELVHQHRAASVALLERHLGIGLDMAEALLQRMARETTAVRRVPSGLYLYTHGPIGEELAALHGFAHAILAALASDSVAVADLRAAAGRYGLPVPHQAAPTRPPRRR</sequence>
<dbReference type="InterPro" id="IPR036388">
    <property type="entry name" value="WH-like_DNA-bd_sf"/>
</dbReference>
<accession>A0A4P7LUR7</accession>
<dbReference type="EMBL" id="CP038639">
    <property type="protein sequence ID" value="QBY56367.1"/>
    <property type="molecule type" value="Genomic_DNA"/>
</dbReference>
<proteinExistence type="predicted"/>